<evidence type="ECO:0000259" key="1">
    <source>
        <dbReference type="SMART" id="SM01022"/>
    </source>
</evidence>
<dbReference type="InterPro" id="IPR015947">
    <property type="entry name" value="PUA-like_sf"/>
</dbReference>
<dbReference type="PATRIC" id="fig|264251.5.peg.1817"/>
<proteinExistence type="predicted"/>
<dbReference type="PANTHER" id="PTHR39203:SF1">
    <property type="entry name" value="CYTOPLASMIC PROTEIN"/>
    <property type="match status" value="1"/>
</dbReference>
<dbReference type="SMART" id="SM01022">
    <property type="entry name" value="ASCH"/>
    <property type="match status" value="1"/>
</dbReference>
<gene>
    <name evidence="2" type="ORF">FB00_08935</name>
</gene>
<comment type="caution">
    <text evidence="2">The sequence shown here is derived from an EMBL/GenBank/DDBJ whole genome shotgun (WGS) entry which is preliminary data.</text>
</comment>
<evidence type="ECO:0000313" key="3">
    <source>
        <dbReference type="Proteomes" id="UP000035265"/>
    </source>
</evidence>
<reference evidence="2 3" key="1">
    <citation type="submission" date="2014-05" db="EMBL/GenBank/DDBJ databases">
        <title>Cellulosimicrobium funkei U11 genome.</title>
        <authorList>
            <person name="Hu C."/>
            <person name="Gong Y."/>
            <person name="Wan W."/>
            <person name="Jiang M."/>
        </authorList>
    </citation>
    <scope>NUCLEOTIDE SEQUENCE [LARGE SCALE GENOMIC DNA]</scope>
    <source>
        <strain evidence="2 3">U11</strain>
    </source>
</reference>
<sequence length="179" mass="19508">MTRQADEGEPVTDDVVVDERAAEILAFWELARPSAGMARVGVVTGTTVSETVPPPAWSFGDNPALADALLAAVLSGEKTATSSALWEYEDSGEPVPRVGELSILLDGAGHPRALVRTTSVEVVAFEEVDADFALAEGEDDGSLEAWRDGHETYFRRVLEREFAPDMPLVCERFELRYPR</sequence>
<keyword evidence="3" id="KW-1185">Reference proteome</keyword>
<dbReference type="AlphaFoldDB" id="A0A0H2KNF6"/>
<dbReference type="Pfam" id="PF04266">
    <property type="entry name" value="ASCH"/>
    <property type="match status" value="1"/>
</dbReference>
<dbReference type="CDD" id="cd06553">
    <property type="entry name" value="ASCH_Ef3133_like"/>
    <property type="match status" value="1"/>
</dbReference>
<name>A0A0H2KNF6_9MICO</name>
<dbReference type="PANTHER" id="PTHR39203">
    <property type="entry name" value="CYTOPLASMIC PROTEIN-RELATED"/>
    <property type="match status" value="1"/>
</dbReference>
<dbReference type="STRING" id="264251.FB00_08935"/>
<feature type="domain" description="ASCH" evidence="1">
    <location>
        <begin position="57"/>
        <end position="177"/>
    </location>
</feature>
<dbReference type="InterPro" id="IPR007374">
    <property type="entry name" value="ASCH_domain"/>
</dbReference>
<dbReference type="Gene3D" id="3.10.400.10">
    <property type="entry name" value="Sulfate adenylyltransferase"/>
    <property type="match status" value="1"/>
</dbReference>
<dbReference type="EMBL" id="JNBQ01000007">
    <property type="protein sequence ID" value="KLN35041.1"/>
    <property type="molecule type" value="Genomic_DNA"/>
</dbReference>
<dbReference type="RefSeq" id="WP_047232532.1">
    <property type="nucleotide sequence ID" value="NZ_JNBQ01000007.1"/>
</dbReference>
<accession>A0A0H2KNF6</accession>
<dbReference type="InterPro" id="IPR009326">
    <property type="entry name" value="DUF984"/>
</dbReference>
<organism evidence="2 3">
    <name type="scientific">Cellulosimicrobium funkei</name>
    <dbReference type="NCBI Taxonomy" id="264251"/>
    <lineage>
        <taxon>Bacteria</taxon>
        <taxon>Bacillati</taxon>
        <taxon>Actinomycetota</taxon>
        <taxon>Actinomycetes</taxon>
        <taxon>Micrococcales</taxon>
        <taxon>Promicromonosporaceae</taxon>
        <taxon>Cellulosimicrobium</taxon>
    </lineage>
</organism>
<protein>
    <recommendedName>
        <fullName evidence="1">ASCH domain-containing protein</fullName>
    </recommendedName>
</protein>
<dbReference type="SUPFAM" id="SSF88697">
    <property type="entry name" value="PUA domain-like"/>
    <property type="match status" value="1"/>
</dbReference>
<dbReference type="Proteomes" id="UP000035265">
    <property type="component" value="Unassembled WGS sequence"/>
</dbReference>
<evidence type="ECO:0000313" key="2">
    <source>
        <dbReference type="EMBL" id="KLN35041.1"/>
    </source>
</evidence>